<dbReference type="InterPro" id="IPR000933">
    <property type="entry name" value="Glyco_hydro_29"/>
</dbReference>
<proteinExistence type="inferred from homology"/>
<dbReference type="AlphaFoldDB" id="A0A926KUQ1"/>
<dbReference type="EC" id="3.2.1.51" evidence="3"/>
<evidence type="ECO:0000256" key="6">
    <source>
        <dbReference type="ARBA" id="ARBA00023295"/>
    </source>
</evidence>
<dbReference type="InterPro" id="IPR057739">
    <property type="entry name" value="Glyco_hydro_29_N"/>
</dbReference>
<dbReference type="PIRSF" id="PIRSF001092">
    <property type="entry name" value="Alpha-L-fucosidase"/>
    <property type="match status" value="1"/>
</dbReference>
<gene>
    <name evidence="9" type="ORF">ICC18_24180</name>
</gene>
<keyword evidence="4" id="KW-0732">Signal</keyword>
<sequence>MPEPYPRVAAFERMGFGMFIHWGLYSQLGRGEWIMNIDRIPKDEYRKLKDTFTAEDYDAKAITRLAKKAGMTYIVLTTRHHDGFSLYDTRGLSEYDAIHSPAGRDLIAEFVDACREEGIVPFFYHTTLDWYQESYREDFKSYLEYLIKSVEVLCMHYGKIGGFWFDGNWDKPMADWREDELYGMIRKHQPDAIIVNNSGLHHRGEYGHPEIDSVTFEQGRPIPLDRRGRTKYVAAEMCQTINHHWGFGIKDFQTKSVKQLIETMCSCRKVGANYLLNIGPTGSGMVDPLQKFLLETMGAWVHMYEDAVYQATPAGIQGAGADFALKGDNGKLYFFIHDLGSNGHSNVTVGGGGIGPRAFTGVKERVRSIKWLDNGEALEFVQNEAADLFSFYASGYPYGMDFVVRVAEAEVEKP</sequence>
<evidence type="ECO:0000313" key="10">
    <source>
        <dbReference type="Proteomes" id="UP000650466"/>
    </source>
</evidence>
<organism evidence="9 10">
    <name type="scientific">Paenibacillus sedimenti</name>
    <dbReference type="NCBI Taxonomy" id="2770274"/>
    <lineage>
        <taxon>Bacteria</taxon>
        <taxon>Bacillati</taxon>
        <taxon>Bacillota</taxon>
        <taxon>Bacilli</taxon>
        <taxon>Bacillales</taxon>
        <taxon>Paenibacillaceae</taxon>
        <taxon>Paenibacillus</taxon>
    </lineage>
</organism>
<dbReference type="GO" id="GO:0005764">
    <property type="term" value="C:lysosome"/>
    <property type="evidence" value="ECO:0007669"/>
    <property type="project" value="TreeGrafter"/>
</dbReference>
<evidence type="ECO:0000256" key="1">
    <source>
        <dbReference type="ARBA" id="ARBA00004071"/>
    </source>
</evidence>
<keyword evidence="5" id="KW-0378">Hydrolase</keyword>
<dbReference type="Proteomes" id="UP000650466">
    <property type="component" value="Unassembled WGS sequence"/>
</dbReference>
<evidence type="ECO:0000256" key="7">
    <source>
        <dbReference type="PIRSR" id="PIRSR001092-1"/>
    </source>
</evidence>
<dbReference type="EMBL" id="JACVVD010000010">
    <property type="protein sequence ID" value="MBD0383211.1"/>
    <property type="molecule type" value="Genomic_DNA"/>
</dbReference>
<protein>
    <recommendedName>
        <fullName evidence="3">alpha-L-fucosidase</fullName>
        <ecNumber evidence="3">3.2.1.51</ecNumber>
    </recommendedName>
</protein>
<dbReference type="Gene3D" id="3.20.20.80">
    <property type="entry name" value="Glycosidases"/>
    <property type="match status" value="1"/>
</dbReference>
<comment type="similarity">
    <text evidence="2">Belongs to the glycosyl hydrolase 29 family.</text>
</comment>
<dbReference type="InterPro" id="IPR016286">
    <property type="entry name" value="FUC_metazoa-typ"/>
</dbReference>
<comment type="function">
    <text evidence="1">Alpha-L-fucosidase is responsible for hydrolyzing the alpha-1,6-linked fucose joined to the reducing-end N-acetylglucosamine of the carbohydrate moieties of glycoproteins.</text>
</comment>
<keyword evidence="10" id="KW-1185">Reference proteome</keyword>
<dbReference type="GO" id="GO:0016139">
    <property type="term" value="P:glycoside catabolic process"/>
    <property type="evidence" value="ECO:0007669"/>
    <property type="project" value="TreeGrafter"/>
</dbReference>
<dbReference type="InterPro" id="IPR017853">
    <property type="entry name" value="GH"/>
</dbReference>
<feature type="site" description="May be important for catalysis" evidence="7">
    <location>
        <position position="238"/>
    </location>
</feature>
<reference evidence="9" key="1">
    <citation type="submission" date="2020-09" db="EMBL/GenBank/DDBJ databases">
        <title>Draft Genome Sequence of Paenibacillus sp. WST5.</title>
        <authorList>
            <person name="Bao Z."/>
        </authorList>
    </citation>
    <scope>NUCLEOTIDE SEQUENCE</scope>
    <source>
        <strain evidence="9">WST5</strain>
    </source>
</reference>
<dbReference type="GO" id="GO:0006004">
    <property type="term" value="P:fucose metabolic process"/>
    <property type="evidence" value="ECO:0007669"/>
    <property type="project" value="InterPro"/>
</dbReference>
<name>A0A926KUQ1_9BACL</name>
<dbReference type="Pfam" id="PF01120">
    <property type="entry name" value="Alpha_L_fucos"/>
    <property type="match status" value="1"/>
</dbReference>
<keyword evidence="6" id="KW-0326">Glycosidase</keyword>
<dbReference type="PRINTS" id="PR00741">
    <property type="entry name" value="GLHYDRLASE29"/>
</dbReference>
<dbReference type="PANTHER" id="PTHR10030">
    <property type="entry name" value="ALPHA-L-FUCOSIDASE"/>
    <property type="match status" value="1"/>
</dbReference>
<dbReference type="SMART" id="SM00812">
    <property type="entry name" value="Alpha_L_fucos"/>
    <property type="match status" value="1"/>
</dbReference>
<evidence type="ECO:0000256" key="2">
    <source>
        <dbReference type="ARBA" id="ARBA00007951"/>
    </source>
</evidence>
<evidence type="ECO:0000313" key="9">
    <source>
        <dbReference type="EMBL" id="MBD0383211.1"/>
    </source>
</evidence>
<comment type="caution">
    <text evidence="9">The sequence shown here is derived from an EMBL/GenBank/DDBJ whole genome shotgun (WGS) entry which is preliminary data.</text>
</comment>
<evidence type="ECO:0000256" key="4">
    <source>
        <dbReference type="ARBA" id="ARBA00022729"/>
    </source>
</evidence>
<evidence type="ECO:0000256" key="3">
    <source>
        <dbReference type="ARBA" id="ARBA00012662"/>
    </source>
</evidence>
<accession>A0A926KUQ1</accession>
<evidence type="ECO:0000256" key="5">
    <source>
        <dbReference type="ARBA" id="ARBA00022801"/>
    </source>
</evidence>
<evidence type="ECO:0000259" key="8">
    <source>
        <dbReference type="Pfam" id="PF01120"/>
    </source>
</evidence>
<dbReference type="GO" id="GO:0004560">
    <property type="term" value="F:alpha-L-fucosidase activity"/>
    <property type="evidence" value="ECO:0007669"/>
    <property type="project" value="InterPro"/>
</dbReference>
<dbReference type="SUPFAM" id="SSF51445">
    <property type="entry name" value="(Trans)glycosidases"/>
    <property type="match status" value="1"/>
</dbReference>
<feature type="domain" description="Glycoside hydrolase family 29 N-terminal" evidence="8">
    <location>
        <begin position="9"/>
        <end position="304"/>
    </location>
</feature>
<dbReference type="PANTHER" id="PTHR10030:SF37">
    <property type="entry name" value="ALPHA-L-FUCOSIDASE-RELATED"/>
    <property type="match status" value="1"/>
</dbReference>